<reference evidence="1" key="1">
    <citation type="submission" date="2023-06" db="EMBL/GenBank/DDBJ databases">
        <title>Genome-scale phylogeny and comparative genomics of the fungal order Sordariales.</title>
        <authorList>
            <consortium name="Lawrence Berkeley National Laboratory"/>
            <person name="Hensen N."/>
            <person name="Bonometti L."/>
            <person name="Westerberg I."/>
            <person name="Brannstrom I.O."/>
            <person name="Guillou S."/>
            <person name="Cros-Aarteil S."/>
            <person name="Calhoun S."/>
            <person name="Haridas S."/>
            <person name="Kuo A."/>
            <person name="Mondo S."/>
            <person name="Pangilinan J."/>
            <person name="Riley R."/>
            <person name="Labutti K."/>
            <person name="Andreopoulos B."/>
            <person name="Lipzen A."/>
            <person name="Chen C."/>
            <person name="Yanf M."/>
            <person name="Daum C."/>
            <person name="Ng V."/>
            <person name="Clum A."/>
            <person name="Steindorff A."/>
            <person name="Ohm R."/>
            <person name="Martin F."/>
            <person name="Silar P."/>
            <person name="Natvig D."/>
            <person name="Lalanne C."/>
            <person name="Gautier V."/>
            <person name="Ament-Velasquez S.L."/>
            <person name="Kruys A."/>
            <person name="Hutchinson M.I."/>
            <person name="Powell A.J."/>
            <person name="Barry K."/>
            <person name="Miller A.N."/>
            <person name="Grigoriev I.V."/>
            <person name="Debuchy R."/>
            <person name="Gladieux P."/>
            <person name="Thoren M.H."/>
            <person name="Johannesson H."/>
        </authorList>
    </citation>
    <scope>NUCLEOTIDE SEQUENCE</scope>
    <source>
        <strain evidence="1">CBS 307.81</strain>
    </source>
</reference>
<accession>A0AA40D8J8</accession>
<dbReference type="EMBL" id="JAULSY010000079">
    <property type="protein sequence ID" value="KAK0666998.1"/>
    <property type="molecule type" value="Genomic_DNA"/>
</dbReference>
<protein>
    <submittedName>
        <fullName evidence="1">Uncharacterized protein</fullName>
    </submittedName>
</protein>
<name>A0AA40D8J8_9PEZI</name>
<gene>
    <name evidence="1" type="ORF">QBC41DRAFT_324853</name>
</gene>
<proteinExistence type="predicted"/>
<comment type="caution">
    <text evidence="1">The sequence shown here is derived from an EMBL/GenBank/DDBJ whole genome shotgun (WGS) entry which is preliminary data.</text>
</comment>
<dbReference type="Proteomes" id="UP001174997">
    <property type="component" value="Unassembled WGS sequence"/>
</dbReference>
<evidence type="ECO:0000313" key="2">
    <source>
        <dbReference type="Proteomes" id="UP001174997"/>
    </source>
</evidence>
<evidence type="ECO:0000313" key="1">
    <source>
        <dbReference type="EMBL" id="KAK0666998.1"/>
    </source>
</evidence>
<organism evidence="1 2">
    <name type="scientific">Cercophora samala</name>
    <dbReference type="NCBI Taxonomy" id="330535"/>
    <lineage>
        <taxon>Eukaryota</taxon>
        <taxon>Fungi</taxon>
        <taxon>Dikarya</taxon>
        <taxon>Ascomycota</taxon>
        <taxon>Pezizomycotina</taxon>
        <taxon>Sordariomycetes</taxon>
        <taxon>Sordariomycetidae</taxon>
        <taxon>Sordariales</taxon>
        <taxon>Lasiosphaeriaceae</taxon>
        <taxon>Cercophora</taxon>
    </lineage>
</organism>
<sequence length="259" mass="28339">MLNMADQVHFSYPPLSTPTSIRILILAPGEPDDETLCLLWRADLDADHDLFPNTTASDIVFTSQAGPARPGKMRVASSTKLYARGIIADRIAEVLSDSFPNSPPHKGSLFWIAFEGATELIRKHAPGSDSMEVIRHMMFLTSWCTESHLVSKKKNLQRLWNGFKDWYGTIISIALQQKIAARLTTTNTRFSVTEGGIFGLCPNHSAVGDQVAILDGSAVAFIVRDSGRGDESHVLVGIADLHGLGELERLSAEPSRDIV</sequence>
<dbReference type="AlphaFoldDB" id="A0AA40D8J8"/>
<keyword evidence="2" id="KW-1185">Reference proteome</keyword>